<dbReference type="CDD" id="cd22851">
    <property type="entry name" value="SMN_N"/>
    <property type="match status" value="1"/>
</dbReference>
<dbReference type="AlphaFoldDB" id="A0A4S8KVR6"/>
<feature type="domain" description="Survival Motor Neuron Gemin2-binding" evidence="2">
    <location>
        <begin position="82"/>
        <end position="97"/>
    </location>
</feature>
<feature type="compositionally biased region" description="Acidic residues" evidence="1">
    <location>
        <begin position="63"/>
        <end position="72"/>
    </location>
</feature>
<evidence type="ECO:0000259" key="2">
    <source>
        <dbReference type="Pfam" id="PF20636"/>
    </source>
</evidence>
<dbReference type="InterPro" id="IPR049481">
    <property type="entry name" value="SMN_G2-BD"/>
</dbReference>
<feature type="region of interest" description="Disordered" evidence="1">
    <location>
        <begin position="23"/>
        <end position="84"/>
    </location>
</feature>
<dbReference type="OrthoDB" id="197400at2759"/>
<proteinExistence type="predicted"/>
<sequence length="320" mass="36192">MRTVVSYDDITLPYEATTNINEEVAKLNRTESNPAKPPPSKKRKKSRAQNGFHTKTSSSAATPDEDSEEYLQVEESRELTHEEVWDDSALIEAWNAATEEYEAYNGPDKGWKDEPIHKSPLWYNFPATKKQKTSHDTSSTMKAPTSSAFNEDAYAHDVQDDENSQPVDFNTFVPSHNPGLDLPVLEEPPAIPGPDFSAFYSRSLAESGGPMVSQDEAFSRALGAMYWGGYWTAVYHVSINFVICSHHSYLSISAKGRCEARKGLSKKKKRNPLETWMKIWMRVMRTMRHTLTKLHPLETLCPLNGESETRMCASRTLHEL</sequence>
<accession>A0A4S8KVR6</accession>
<organism evidence="3 4">
    <name type="scientific">Dendrothele bispora (strain CBS 962.96)</name>
    <dbReference type="NCBI Taxonomy" id="1314807"/>
    <lineage>
        <taxon>Eukaryota</taxon>
        <taxon>Fungi</taxon>
        <taxon>Dikarya</taxon>
        <taxon>Basidiomycota</taxon>
        <taxon>Agaricomycotina</taxon>
        <taxon>Agaricomycetes</taxon>
        <taxon>Agaricomycetidae</taxon>
        <taxon>Agaricales</taxon>
        <taxon>Agaricales incertae sedis</taxon>
        <taxon>Dendrothele</taxon>
    </lineage>
</organism>
<dbReference type="CDD" id="cd22852">
    <property type="entry name" value="SMN_C"/>
    <property type="match status" value="1"/>
</dbReference>
<evidence type="ECO:0000313" key="3">
    <source>
        <dbReference type="EMBL" id="THU79893.1"/>
    </source>
</evidence>
<feature type="compositionally biased region" description="Basic and acidic residues" evidence="1">
    <location>
        <begin position="74"/>
        <end position="83"/>
    </location>
</feature>
<gene>
    <name evidence="3" type="ORF">K435DRAFT_696836</name>
</gene>
<keyword evidence="4" id="KW-1185">Reference proteome</keyword>
<dbReference type="Pfam" id="PF20636">
    <property type="entry name" value="SMN_G2-BD"/>
    <property type="match status" value="1"/>
</dbReference>
<evidence type="ECO:0000313" key="4">
    <source>
        <dbReference type="Proteomes" id="UP000297245"/>
    </source>
</evidence>
<dbReference type="InterPro" id="IPR047313">
    <property type="entry name" value="SMN_C"/>
</dbReference>
<dbReference type="Proteomes" id="UP000297245">
    <property type="component" value="Unassembled WGS sequence"/>
</dbReference>
<evidence type="ECO:0000256" key="1">
    <source>
        <dbReference type="SAM" id="MobiDB-lite"/>
    </source>
</evidence>
<protein>
    <recommendedName>
        <fullName evidence="2">Survival Motor Neuron Gemin2-binding domain-containing protein</fullName>
    </recommendedName>
</protein>
<dbReference type="EMBL" id="ML179963">
    <property type="protein sequence ID" value="THU79893.1"/>
    <property type="molecule type" value="Genomic_DNA"/>
</dbReference>
<feature type="compositionally biased region" description="Polar residues" evidence="1">
    <location>
        <begin position="49"/>
        <end position="61"/>
    </location>
</feature>
<reference evidence="3 4" key="1">
    <citation type="journal article" date="2019" name="Nat. Ecol. Evol.">
        <title>Megaphylogeny resolves global patterns of mushroom evolution.</title>
        <authorList>
            <person name="Varga T."/>
            <person name="Krizsan K."/>
            <person name="Foldi C."/>
            <person name="Dima B."/>
            <person name="Sanchez-Garcia M."/>
            <person name="Sanchez-Ramirez S."/>
            <person name="Szollosi G.J."/>
            <person name="Szarkandi J.G."/>
            <person name="Papp V."/>
            <person name="Albert L."/>
            <person name="Andreopoulos W."/>
            <person name="Angelini C."/>
            <person name="Antonin V."/>
            <person name="Barry K.W."/>
            <person name="Bougher N.L."/>
            <person name="Buchanan P."/>
            <person name="Buyck B."/>
            <person name="Bense V."/>
            <person name="Catcheside P."/>
            <person name="Chovatia M."/>
            <person name="Cooper J."/>
            <person name="Damon W."/>
            <person name="Desjardin D."/>
            <person name="Finy P."/>
            <person name="Geml J."/>
            <person name="Haridas S."/>
            <person name="Hughes K."/>
            <person name="Justo A."/>
            <person name="Karasinski D."/>
            <person name="Kautmanova I."/>
            <person name="Kiss B."/>
            <person name="Kocsube S."/>
            <person name="Kotiranta H."/>
            <person name="LaButti K.M."/>
            <person name="Lechner B.E."/>
            <person name="Liimatainen K."/>
            <person name="Lipzen A."/>
            <person name="Lukacs Z."/>
            <person name="Mihaltcheva S."/>
            <person name="Morgado L.N."/>
            <person name="Niskanen T."/>
            <person name="Noordeloos M.E."/>
            <person name="Ohm R.A."/>
            <person name="Ortiz-Santana B."/>
            <person name="Ovrebo C."/>
            <person name="Racz N."/>
            <person name="Riley R."/>
            <person name="Savchenko A."/>
            <person name="Shiryaev A."/>
            <person name="Soop K."/>
            <person name="Spirin V."/>
            <person name="Szebenyi C."/>
            <person name="Tomsovsky M."/>
            <person name="Tulloss R.E."/>
            <person name="Uehling J."/>
            <person name="Grigoriev I.V."/>
            <person name="Vagvolgyi C."/>
            <person name="Papp T."/>
            <person name="Martin F.M."/>
            <person name="Miettinen O."/>
            <person name="Hibbett D.S."/>
            <person name="Nagy L.G."/>
        </authorList>
    </citation>
    <scope>NUCLEOTIDE SEQUENCE [LARGE SCALE GENOMIC DNA]</scope>
    <source>
        <strain evidence="3 4">CBS 962.96</strain>
    </source>
</reference>
<name>A0A4S8KVR6_DENBC</name>